<reference evidence="2" key="1">
    <citation type="submission" date="2014-04" db="EMBL/GenBank/DDBJ databases">
        <title>In planta biocontrol of soil-borne Fusarium wilt of banana through a plant endophytic bacterium, Burkholderia cenocepacia 869T2.</title>
        <authorList>
            <person name="Ho Y.-N."/>
            <person name="Chiang H.-M."/>
            <person name="Chao C.-P."/>
            <person name="Su C.-C."/>
            <person name="Hsu H.-F."/>
            <person name="Guo C.-T."/>
            <person name="Hsieh J.-L."/>
            <person name="Huang C.-C."/>
        </authorList>
    </citation>
    <scope>NUCLEOTIDE SEQUENCE [LARGE SCALE GENOMIC DNA]</scope>
    <source>
        <strain evidence="2">869T2</strain>
    </source>
</reference>
<protein>
    <recommendedName>
        <fullName evidence="1">AB hydrolase-1 domain-containing protein</fullName>
    </recommendedName>
</protein>
<gene>
    <name evidence="2" type="ORF">DT99_30535</name>
</gene>
<dbReference type="PANTHER" id="PTHR43194:SF2">
    <property type="entry name" value="PEROXISOMAL MEMBRANE PROTEIN LPX1"/>
    <property type="match status" value="1"/>
</dbReference>
<dbReference type="InterPro" id="IPR000073">
    <property type="entry name" value="AB_hydrolase_1"/>
</dbReference>
<dbReference type="SUPFAM" id="SSF53474">
    <property type="entry name" value="alpha/beta-Hydrolases"/>
    <property type="match status" value="1"/>
</dbReference>
<dbReference type="OrthoDB" id="5853561at2"/>
<dbReference type="PANTHER" id="PTHR43194">
    <property type="entry name" value="HYDROLASE ALPHA/BETA FOLD FAMILY"/>
    <property type="match status" value="1"/>
</dbReference>
<name>A0A071M540_9BURK</name>
<dbReference type="InterPro" id="IPR029058">
    <property type="entry name" value="AB_hydrolase_fold"/>
</dbReference>
<accession>A0A071M540</accession>
<evidence type="ECO:0000313" key="2">
    <source>
        <dbReference type="EMBL" id="KEA55822.1"/>
    </source>
</evidence>
<sequence length="291" mass="32183">MDRRVEYGKEAWFVTSTGAKLFYRDFAPAQPVGAVPLLCLHGFMRNSRDFCELGRTFAAKGVRVVAPDLRGRGFSARYSDAKDYHYDLVVRDVKDLLDHLDIGPVVVVGVALGGIIAIDMAGESGTRVAGIVLNDLGAEIVEHSAQKMAGNVDASDFSFDEAVARVKLQFGKTYPDLPDECWVDLMLRAYRELTPGRYARDLDLRSLVDAQRMKVERPDLWPQFLATRGVPVALLRGETSDFFTADCAERMVEAHADTVLTTVKGRGHPPLLDEPESLAAIEALLQRASRR</sequence>
<dbReference type="Gene3D" id="3.40.50.1820">
    <property type="entry name" value="alpha/beta hydrolase"/>
    <property type="match status" value="1"/>
</dbReference>
<feature type="domain" description="AB hydrolase-1" evidence="1">
    <location>
        <begin position="37"/>
        <end position="280"/>
    </location>
</feature>
<dbReference type="AlphaFoldDB" id="A0A071M540"/>
<comment type="caution">
    <text evidence="2">The sequence shown here is derived from an EMBL/GenBank/DDBJ whole genome shotgun (WGS) entry which is preliminary data.</text>
</comment>
<organism evidence="2">
    <name type="scientific">Burkholderia cenocepacia</name>
    <dbReference type="NCBI Taxonomy" id="95486"/>
    <lineage>
        <taxon>Bacteria</taxon>
        <taxon>Pseudomonadati</taxon>
        <taxon>Pseudomonadota</taxon>
        <taxon>Betaproteobacteria</taxon>
        <taxon>Burkholderiales</taxon>
        <taxon>Burkholderiaceae</taxon>
        <taxon>Burkholderia</taxon>
        <taxon>Burkholderia cepacia complex</taxon>
    </lineage>
</organism>
<dbReference type="InterPro" id="IPR050228">
    <property type="entry name" value="Carboxylesterase_BioH"/>
</dbReference>
<dbReference type="Pfam" id="PF12697">
    <property type="entry name" value="Abhydrolase_6"/>
    <property type="match status" value="1"/>
</dbReference>
<proteinExistence type="predicted"/>
<dbReference type="EMBL" id="JJOA01000035">
    <property type="protein sequence ID" value="KEA55822.1"/>
    <property type="molecule type" value="Genomic_DNA"/>
</dbReference>
<evidence type="ECO:0000259" key="1">
    <source>
        <dbReference type="Pfam" id="PF12697"/>
    </source>
</evidence>